<evidence type="ECO:0000313" key="1">
    <source>
        <dbReference type="EMBL" id="KAG7053650.1"/>
    </source>
</evidence>
<comment type="caution">
    <text evidence="1">The sequence shown here is derived from an EMBL/GenBank/DDBJ whole genome shotgun (WGS) entry which is preliminary data.</text>
</comment>
<protein>
    <submittedName>
        <fullName evidence="1">Uncharacterized protein</fullName>
    </submittedName>
</protein>
<evidence type="ECO:0000313" key="2">
    <source>
        <dbReference type="Proteomes" id="UP000699042"/>
    </source>
</evidence>
<gene>
    <name evidence="1" type="ORF">JMJ77_000735</name>
</gene>
<accession>A0A9P7UKC7</accession>
<proteinExistence type="predicted"/>
<dbReference type="AlphaFoldDB" id="A0A9P7UKC7"/>
<dbReference type="Proteomes" id="UP000699042">
    <property type="component" value="Unassembled WGS sequence"/>
</dbReference>
<reference evidence="1" key="1">
    <citation type="submission" date="2021-05" db="EMBL/GenBank/DDBJ databases">
        <title>Comparative genomics of three Colletotrichum scovillei strains and genetic complementation revealed genes involved fungal growth and virulence on chili pepper.</title>
        <authorList>
            <person name="Hsieh D.-K."/>
            <person name="Chuang S.-C."/>
            <person name="Chen C.-Y."/>
            <person name="Chao Y.-T."/>
            <person name="Lu M.-Y.J."/>
            <person name="Lee M.-H."/>
            <person name="Shih M.-C."/>
        </authorList>
    </citation>
    <scope>NUCLEOTIDE SEQUENCE</scope>
    <source>
        <strain evidence="1">Coll-153</strain>
    </source>
</reference>
<keyword evidence="2" id="KW-1185">Reference proteome</keyword>
<sequence>MSLGYPGNKMAIFRDSNADSEAPSQLCCCWSQATRVDFG</sequence>
<name>A0A9P7UKC7_9PEZI</name>
<dbReference type="EMBL" id="JAESDN010000003">
    <property type="protein sequence ID" value="KAG7053650.1"/>
    <property type="molecule type" value="Genomic_DNA"/>
</dbReference>
<organism evidence="1 2">
    <name type="scientific">Colletotrichum scovillei</name>
    <dbReference type="NCBI Taxonomy" id="1209932"/>
    <lineage>
        <taxon>Eukaryota</taxon>
        <taxon>Fungi</taxon>
        <taxon>Dikarya</taxon>
        <taxon>Ascomycota</taxon>
        <taxon>Pezizomycotina</taxon>
        <taxon>Sordariomycetes</taxon>
        <taxon>Hypocreomycetidae</taxon>
        <taxon>Glomerellales</taxon>
        <taxon>Glomerellaceae</taxon>
        <taxon>Colletotrichum</taxon>
        <taxon>Colletotrichum acutatum species complex</taxon>
    </lineage>
</organism>